<proteinExistence type="predicted"/>
<gene>
    <name evidence="1" type="ORF">VTL71DRAFT_11247</name>
</gene>
<accession>A0ABR4CXL2</accession>
<comment type="caution">
    <text evidence="1">The sequence shown here is derived from an EMBL/GenBank/DDBJ whole genome shotgun (WGS) entry which is preliminary data.</text>
</comment>
<protein>
    <submittedName>
        <fullName evidence="1">Uncharacterized protein</fullName>
    </submittedName>
</protein>
<keyword evidence="2" id="KW-1185">Reference proteome</keyword>
<name>A0ABR4CXL2_9HELO</name>
<organism evidence="1 2">
    <name type="scientific">Oculimacula yallundae</name>
    <dbReference type="NCBI Taxonomy" id="86028"/>
    <lineage>
        <taxon>Eukaryota</taxon>
        <taxon>Fungi</taxon>
        <taxon>Dikarya</taxon>
        <taxon>Ascomycota</taxon>
        <taxon>Pezizomycotina</taxon>
        <taxon>Leotiomycetes</taxon>
        <taxon>Helotiales</taxon>
        <taxon>Ploettnerulaceae</taxon>
        <taxon>Oculimacula</taxon>
    </lineage>
</organism>
<dbReference type="Proteomes" id="UP001595075">
    <property type="component" value="Unassembled WGS sequence"/>
</dbReference>
<reference evidence="1 2" key="1">
    <citation type="journal article" date="2024" name="Commun. Biol.">
        <title>Comparative genomic analysis of thermophilic fungi reveals convergent evolutionary adaptations and gene losses.</title>
        <authorList>
            <person name="Steindorff A.S."/>
            <person name="Aguilar-Pontes M.V."/>
            <person name="Robinson A.J."/>
            <person name="Andreopoulos B."/>
            <person name="LaButti K."/>
            <person name="Kuo A."/>
            <person name="Mondo S."/>
            <person name="Riley R."/>
            <person name="Otillar R."/>
            <person name="Haridas S."/>
            <person name="Lipzen A."/>
            <person name="Grimwood J."/>
            <person name="Schmutz J."/>
            <person name="Clum A."/>
            <person name="Reid I.D."/>
            <person name="Moisan M.C."/>
            <person name="Butler G."/>
            <person name="Nguyen T.T.M."/>
            <person name="Dewar K."/>
            <person name="Conant G."/>
            <person name="Drula E."/>
            <person name="Henrissat B."/>
            <person name="Hansel C."/>
            <person name="Singer S."/>
            <person name="Hutchinson M.I."/>
            <person name="de Vries R.P."/>
            <person name="Natvig D.O."/>
            <person name="Powell A.J."/>
            <person name="Tsang A."/>
            <person name="Grigoriev I.V."/>
        </authorList>
    </citation>
    <scope>NUCLEOTIDE SEQUENCE [LARGE SCALE GENOMIC DNA]</scope>
    <source>
        <strain evidence="1 2">CBS 494.80</strain>
    </source>
</reference>
<evidence type="ECO:0000313" key="2">
    <source>
        <dbReference type="Proteomes" id="UP001595075"/>
    </source>
</evidence>
<evidence type="ECO:0000313" key="1">
    <source>
        <dbReference type="EMBL" id="KAL2073921.1"/>
    </source>
</evidence>
<sequence length="72" mass="8127">MAMYGESVFFILGYAKINAESSVWDIWDGANPVHQGSFVDDPQYEDGSRFSCCNRELCAEGCQKGFHQPETR</sequence>
<dbReference type="EMBL" id="JAZHXI010000003">
    <property type="protein sequence ID" value="KAL2073921.1"/>
    <property type="molecule type" value="Genomic_DNA"/>
</dbReference>